<feature type="region of interest" description="Disordered" evidence="1">
    <location>
        <begin position="181"/>
        <end position="222"/>
    </location>
</feature>
<accession>M0BK45</accession>
<reference evidence="2 3" key="1">
    <citation type="journal article" date="2014" name="PLoS Genet.">
        <title>Phylogenetically driven sequencing of extremely halophilic archaea reveals strategies for static and dynamic osmo-response.</title>
        <authorList>
            <person name="Becker E.A."/>
            <person name="Seitzer P.M."/>
            <person name="Tritt A."/>
            <person name="Larsen D."/>
            <person name="Krusor M."/>
            <person name="Yao A.I."/>
            <person name="Wu D."/>
            <person name="Madern D."/>
            <person name="Eisen J.A."/>
            <person name="Darling A.E."/>
            <person name="Facciotti M.T."/>
        </authorList>
    </citation>
    <scope>NUCLEOTIDE SEQUENCE [LARGE SCALE GENOMIC DNA]</scope>
    <source>
        <strain evidence="2 3">JCM 14624</strain>
    </source>
</reference>
<comment type="caution">
    <text evidence="2">The sequence shown here is derived from an EMBL/GenBank/DDBJ whole genome shotgun (WGS) entry which is preliminary data.</text>
</comment>
<proteinExistence type="predicted"/>
<dbReference type="Proteomes" id="UP000011560">
    <property type="component" value="Unassembled WGS sequence"/>
</dbReference>
<sequence length="222" mass="22856">MERLSRREVLGASTAFVALSAGCLNDGGVIGGDTDSSDDPASGGSTDEANDSSVLSSIETANEIKSAGFVRYSHPQAPEQATFDVLDSVDDAKSWIEEAPIEAESDVATALTETDYESARAIAIEARAPDGCRRLTIEDVSLEDDELSVSARVEKPDDTPDMCTTAIEAVGAVVRVTTVDDPPNTVSASVRLADGGSVGMTSASDSASASESRSVGDSSDDA</sequence>
<dbReference type="EMBL" id="AOIQ01000014">
    <property type="protein sequence ID" value="ELZ10847.1"/>
    <property type="molecule type" value="Genomic_DNA"/>
</dbReference>
<feature type="compositionally biased region" description="Polar residues" evidence="1">
    <location>
        <begin position="43"/>
        <end position="57"/>
    </location>
</feature>
<name>M0BK45_9EURY</name>
<protein>
    <submittedName>
        <fullName evidence="2">Uncharacterized protein</fullName>
    </submittedName>
</protein>
<evidence type="ECO:0000256" key="1">
    <source>
        <dbReference type="SAM" id="MobiDB-lite"/>
    </source>
</evidence>
<keyword evidence="3" id="KW-1185">Reference proteome</keyword>
<dbReference type="RefSeq" id="WP_007700892.1">
    <property type="nucleotide sequence ID" value="NZ_AOIQ01000014.1"/>
</dbReference>
<gene>
    <name evidence="2" type="ORF">C479_08548</name>
</gene>
<feature type="compositionally biased region" description="Low complexity" evidence="1">
    <location>
        <begin position="202"/>
        <end position="222"/>
    </location>
</feature>
<evidence type="ECO:0000313" key="2">
    <source>
        <dbReference type="EMBL" id="ELZ10847.1"/>
    </source>
</evidence>
<dbReference type="OrthoDB" id="206414at2157"/>
<evidence type="ECO:0000313" key="3">
    <source>
        <dbReference type="Proteomes" id="UP000011560"/>
    </source>
</evidence>
<dbReference type="AlphaFoldDB" id="M0BK45"/>
<organism evidence="2 3">
    <name type="scientific">Halovivax asiaticus JCM 14624</name>
    <dbReference type="NCBI Taxonomy" id="1227490"/>
    <lineage>
        <taxon>Archaea</taxon>
        <taxon>Methanobacteriati</taxon>
        <taxon>Methanobacteriota</taxon>
        <taxon>Stenosarchaea group</taxon>
        <taxon>Halobacteria</taxon>
        <taxon>Halobacteriales</taxon>
        <taxon>Natrialbaceae</taxon>
        <taxon>Halovivax</taxon>
    </lineage>
</organism>
<feature type="region of interest" description="Disordered" evidence="1">
    <location>
        <begin position="30"/>
        <end position="57"/>
    </location>
</feature>
<dbReference type="PROSITE" id="PS51257">
    <property type="entry name" value="PROKAR_LIPOPROTEIN"/>
    <property type="match status" value="1"/>
</dbReference>